<name>A0A819QN61_9BILA</name>
<evidence type="ECO:0000313" key="1">
    <source>
        <dbReference type="EMBL" id="CAF4033752.1"/>
    </source>
</evidence>
<accession>A0A819QN61</accession>
<protein>
    <submittedName>
        <fullName evidence="1">Uncharacterized protein</fullName>
    </submittedName>
</protein>
<dbReference type="EMBL" id="CAJOBD010005523">
    <property type="protein sequence ID" value="CAF4033752.1"/>
    <property type="molecule type" value="Genomic_DNA"/>
</dbReference>
<comment type="caution">
    <text evidence="1">The sequence shown here is derived from an EMBL/GenBank/DDBJ whole genome shotgun (WGS) entry which is preliminary data.</text>
</comment>
<proteinExistence type="predicted"/>
<organism evidence="1 2">
    <name type="scientific">Rotaria sordida</name>
    <dbReference type="NCBI Taxonomy" id="392033"/>
    <lineage>
        <taxon>Eukaryota</taxon>
        <taxon>Metazoa</taxon>
        <taxon>Spiralia</taxon>
        <taxon>Gnathifera</taxon>
        <taxon>Rotifera</taxon>
        <taxon>Eurotatoria</taxon>
        <taxon>Bdelloidea</taxon>
        <taxon>Philodinida</taxon>
        <taxon>Philodinidae</taxon>
        <taxon>Rotaria</taxon>
    </lineage>
</organism>
<feature type="non-terminal residue" evidence="1">
    <location>
        <position position="1"/>
    </location>
</feature>
<gene>
    <name evidence="1" type="ORF">JBS370_LOCUS28108</name>
</gene>
<dbReference type="Proteomes" id="UP000663836">
    <property type="component" value="Unassembled WGS sequence"/>
</dbReference>
<reference evidence="1" key="1">
    <citation type="submission" date="2021-02" db="EMBL/GenBank/DDBJ databases">
        <authorList>
            <person name="Nowell W R."/>
        </authorList>
    </citation>
    <scope>NUCLEOTIDE SEQUENCE</scope>
</reference>
<dbReference type="AlphaFoldDB" id="A0A819QN61"/>
<evidence type="ECO:0000313" key="2">
    <source>
        <dbReference type="Proteomes" id="UP000663836"/>
    </source>
</evidence>
<sequence length="47" mass="5385">IGDGITYINNPLGYVEERQTGLIEPPYELYQINRIKLKSSSSFNHSE</sequence>